<evidence type="ECO:0000313" key="1">
    <source>
        <dbReference type="EMBL" id="KYC44804.1"/>
    </source>
</evidence>
<proteinExistence type="predicted"/>
<name>A0A150IJJ4_9EURY</name>
<dbReference type="EMBL" id="LNGC01000256">
    <property type="protein sequence ID" value="KYC44804.1"/>
    <property type="molecule type" value="Genomic_DNA"/>
</dbReference>
<comment type="caution">
    <text evidence="1">The sequence shown here is derived from an EMBL/GenBank/DDBJ whole genome shotgun (WGS) entry which is preliminary data.</text>
</comment>
<gene>
    <name evidence="1" type="ORF">AMQ22_02268</name>
</gene>
<accession>A0A150IJJ4</accession>
<organism evidence="1 2">
    <name type="scientific">Candidatus Methanofastidiosum methylothiophilum</name>
    <dbReference type="NCBI Taxonomy" id="1705564"/>
    <lineage>
        <taxon>Archaea</taxon>
        <taxon>Methanobacteriati</taxon>
        <taxon>Methanobacteriota</taxon>
        <taxon>Stenosarchaea group</taxon>
        <taxon>Candidatus Methanofastidiosia</taxon>
        <taxon>Candidatus Methanofastidiosales</taxon>
        <taxon>Candidatus Methanofastidiosaceae</taxon>
        <taxon>Candidatus Methanofastidiosum</taxon>
    </lineage>
</organism>
<reference evidence="1 2" key="1">
    <citation type="journal article" date="2016" name="ISME J.">
        <title>Chasing the elusive Euryarchaeota class WSA2: genomes reveal a uniquely fastidious methyl-reducing methanogen.</title>
        <authorList>
            <person name="Nobu M.K."/>
            <person name="Narihiro T."/>
            <person name="Kuroda K."/>
            <person name="Mei R."/>
            <person name="Liu W.T."/>
        </authorList>
    </citation>
    <scope>NUCLEOTIDE SEQUENCE [LARGE SCALE GENOMIC DNA]</scope>
    <source>
        <strain evidence="1">U1lsi0528_Bin055</strain>
    </source>
</reference>
<evidence type="ECO:0008006" key="3">
    <source>
        <dbReference type="Google" id="ProtNLM"/>
    </source>
</evidence>
<dbReference type="Proteomes" id="UP000075398">
    <property type="component" value="Unassembled WGS sequence"/>
</dbReference>
<evidence type="ECO:0000313" key="2">
    <source>
        <dbReference type="Proteomes" id="UP000075398"/>
    </source>
</evidence>
<dbReference type="AlphaFoldDB" id="A0A150IJJ4"/>
<sequence>MKEAPSYKGNIIRLTEERWIHITSSHPEMAFLLEEVLDTISNPEIIFKGDFGEYISVKKINDKYLVVPYKDEKDGFIITAYITKKLREREVIWEAKK</sequence>
<protein>
    <recommendedName>
        <fullName evidence="3">Phage-Barnase-EndoU-ColicinE5/D-RelE like nuclease 3 domain-containing protein</fullName>
    </recommendedName>
</protein>